<gene>
    <name evidence="2" type="ORF">QJS04_geneDACA003947</name>
</gene>
<protein>
    <submittedName>
        <fullName evidence="2">Uncharacterized protein</fullName>
    </submittedName>
</protein>
<accession>A0AAV9BGL1</accession>
<evidence type="ECO:0000313" key="2">
    <source>
        <dbReference type="EMBL" id="KAK1275183.1"/>
    </source>
</evidence>
<feature type="compositionally biased region" description="Basic residues" evidence="1">
    <location>
        <begin position="34"/>
        <end position="48"/>
    </location>
</feature>
<reference evidence="2" key="2">
    <citation type="submission" date="2023-06" db="EMBL/GenBank/DDBJ databases">
        <authorList>
            <person name="Ma L."/>
            <person name="Liu K.-W."/>
            <person name="Li Z."/>
            <person name="Hsiao Y.-Y."/>
            <person name="Qi Y."/>
            <person name="Fu T."/>
            <person name="Tang G."/>
            <person name="Zhang D."/>
            <person name="Sun W.-H."/>
            <person name="Liu D.-K."/>
            <person name="Li Y."/>
            <person name="Chen G.-Z."/>
            <person name="Liu X.-D."/>
            <person name="Liao X.-Y."/>
            <person name="Jiang Y.-T."/>
            <person name="Yu X."/>
            <person name="Hao Y."/>
            <person name="Huang J."/>
            <person name="Zhao X.-W."/>
            <person name="Ke S."/>
            <person name="Chen Y.-Y."/>
            <person name="Wu W.-L."/>
            <person name="Hsu J.-L."/>
            <person name="Lin Y.-F."/>
            <person name="Huang M.-D."/>
            <person name="Li C.-Y."/>
            <person name="Huang L."/>
            <person name="Wang Z.-W."/>
            <person name="Zhao X."/>
            <person name="Zhong W.-Y."/>
            <person name="Peng D.-H."/>
            <person name="Ahmad S."/>
            <person name="Lan S."/>
            <person name="Zhang J.-S."/>
            <person name="Tsai W.-C."/>
            <person name="Van De Peer Y."/>
            <person name="Liu Z.-J."/>
        </authorList>
    </citation>
    <scope>NUCLEOTIDE SEQUENCE</scope>
    <source>
        <strain evidence="2">SCP</strain>
        <tissue evidence="2">Leaves</tissue>
    </source>
</reference>
<comment type="caution">
    <text evidence="2">The sequence shown here is derived from an EMBL/GenBank/DDBJ whole genome shotgun (WGS) entry which is preliminary data.</text>
</comment>
<organism evidence="2 3">
    <name type="scientific">Acorus gramineus</name>
    <name type="common">Dwarf sweet flag</name>
    <dbReference type="NCBI Taxonomy" id="55184"/>
    <lineage>
        <taxon>Eukaryota</taxon>
        <taxon>Viridiplantae</taxon>
        <taxon>Streptophyta</taxon>
        <taxon>Embryophyta</taxon>
        <taxon>Tracheophyta</taxon>
        <taxon>Spermatophyta</taxon>
        <taxon>Magnoliopsida</taxon>
        <taxon>Liliopsida</taxon>
        <taxon>Acoraceae</taxon>
        <taxon>Acorus</taxon>
    </lineage>
</organism>
<dbReference type="EMBL" id="JAUJYN010000003">
    <property type="protein sequence ID" value="KAK1275183.1"/>
    <property type="molecule type" value="Genomic_DNA"/>
</dbReference>
<dbReference type="Proteomes" id="UP001179952">
    <property type="component" value="Unassembled WGS sequence"/>
</dbReference>
<keyword evidence="3" id="KW-1185">Reference proteome</keyword>
<evidence type="ECO:0000256" key="1">
    <source>
        <dbReference type="SAM" id="MobiDB-lite"/>
    </source>
</evidence>
<feature type="region of interest" description="Disordered" evidence="1">
    <location>
        <begin position="33"/>
        <end position="60"/>
    </location>
</feature>
<name>A0AAV9BGL1_ACOGR</name>
<dbReference type="AlphaFoldDB" id="A0AAV9BGL1"/>
<evidence type="ECO:0000313" key="3">
    <source>
        <dbReference type="Proteomes" id="UP001179952"/>
    </source>
</evidence>
<reference evidence="2" key="1">
    <citation type="journal article" date="2023" name="Nat. Commun.">
        <title>Diploid and tetraploid genomes of Acorus and the evolution of monocots.</title>
        <authorList>
            <person name="Ma L."/>
            <person name="Liu K.W."/>
            <person name="Li Z."/>
            <person name="Hsiao Y.Y."/>
            <person name="Qi Y."/>
            <person name="Fu T."/>
            <person name="Tang G.D."/>
            <person name="Zhang D."/>
            <person name="Sun W.H."/>
            <person name="Liu D.K."/>
            <person name="Li Y."/>
            <person name="Chen G.Z."/>
            <person name="Liu X.D."/>
            <person name="Liao X.Y."/>
            <person name="Jiang Y.T."/>
            <person name="Yu X."/>
            <person name="Hao Y."/>
            <person name="Huang J."/>
            <person name="Zhao X.W."/>
            <person name="Ke S."/>
            <person name="Chen Y.Y."/>
            <person name="Wu W.L."/>
            <person name="Hsu J.L."/>
            <person name="Lin Y.F."/>
            <person name="Huang M.D."/>
            <person name="Li C.Y."/>
            <person name="Huang L."/>
            <person name="Wang Z.W."/>
            <person name="Zhao X."/>
            <person name="Zhong W.Y."/>
            <person name="Peng D.H."/>
            <person name="Ahmad S."/>
            <person name="Lan S."/>
            <person name="Zhang J.S."/>
            <person name="Tsai W.C."/>
            <person name="Van de Peer Y."/>
            <person name="Liu Z.J."/>
        </authorList>
    </citation>
    <scope>NUCLEOTIDE SEQUENCE</scope>
    <source>
        <tissue evidence="2">Leaves</tissue>
    </source>
</reference>
<proteinExistence type="predicted"/>
<sequence>MDFDWEIDMGFDRIARISIDTPKKHLLFSFNREKKGKKRKEAHQRQQHLLRVGGGKNKKT</sequence>